<evidence type="ECO:0000313" key="2">
    <source>
        <dbReference type="Proteomes" id="UP000626370"/>
    </source>
</evidence>
<comment type="caution">
    <text evidence="1">The sequence shown here is derived from an EMBL/GenBank/DDBJ whole genome shotgun (WGS) entry which is preliminary data.</text>
</comment>
<proteinExistence type="predicted"/>
<sequence>MCIKCGTCCREFPFVRITTQDINRLIDFTHLPISQIANSDRQEKPGYFLQFKENGECIFLTSSNNNYYCSVYLARPSLCRSYPKEDIQFKVCNENIIKMARV</sequence>
<organism evidence="1 2">
    <name type="scientific">Thalassotalea profundi</name>
    <dbReference type="NCBI Taxonomy" id="2036687"/>
    <lineage>
        <taxon>Bacteria</taxon>
        <taxon>Pseudomonadati</taxon>
        <taxon>Pseudomonadota</taxon>
        <taxon>Gammaproteobacteria</taxon>
        <taxon>Alteromonadales</taxon>
        <taxon>Colwelliaceae</taxon>
        <taxon>Thalassotalea</taxon>
    </lineage>
</organism>
<name>A0ABQ3IFB6_9GAMM</name>
<reference evidence="2" key="1">
    <citation type="journal article" date="2019" name="Int. J. Syst. Evol. Microbiol.">
        <title>The Global Catalogue of Microorganisms (GCM) 10K type strain sequencing project: providing services to taxonomists for standard genome sequencing and annotation.</title>
        <authorList>
            <consortium name="The Broad Institute Genomics Platform"/>
            <consortium name="The Broad Institute Genome Sequencing Center for Infectious Disease"/>
            <person name="Wu L."/>
            <person name="Ma J."/>
        </authorList>
    </citation>
    <scope>NUCLEOTIDE SEQUENCE [LARGE SCALE GENOMIC DNA]</scope>
    <source>
        <strain evidence="2">CGMCC 1.15922</strain>
    </source>
</reference>
<dbReference type="InterPro" id="IPR005358">
    <property type="entry name" value="Puta_zinc/iron-chelating_dom"/>
</dbReference>
<evidence type="ECO:0000313" key="1">
    <source>
        <dbReference type="EMBL" id="GHE79049.1"/>
    </source>
</evidence>
<dbReference type="RefSeq" id="WP_189376373.1">
    <property type="nucleotide sequence ID" value="NZ_BNAH01000001.1"/>
</dbReference>
<evidence type="ECO:0008006" key="3">
    <source>
        <dbReference type="Google" id="ProtNLM"/>
    </source>
</evidence>
<protein>
    <recommendedName>
        <fullName evidence="3">YkgJ family cysteine cluster protein</fullName>
    </recommendedName>
</protein>
<dbReference type="Pfam" id="PF03692">
    <property type="entry name" value="CxxCxxCC"/>
    <property type="match status" value="1"/>
</dbReference>
<gene>
    <name evidence="1" type="ORF">GCM10011501_03720</name>
</gene>
<dbReference type="PANTHER" id="PTHR35866">
    <property type="entry name" value="PUTATIVE-RELATED"/>
    <property type="match status" value="1"/>
</dbReference>
<keyword evidence="2" id="KW-1185">Reference proteome</keyword>
<dbReference type="Proteomes" id="UP000626370">
    <property type="component" value="Unassembled WGS sequence"/>
</dbReference>
<dbReference type="PANTHER" id="PTHR35866:SF2">
    <property type="entry name" value="YKGJ FAMILY CYSTEINE CLUSTER PROTEIN"/>
    <property type="match status" value="1"/>
</dbReference>
<dbReference type="EMBL" id="BNAH01000001">
    <property type="protein sequence ID" value="GHE79049.1"/>
    <property type="molecule type" value="Genomic_DNA"/>
</dbReference>
<accession>A0ABQ3IFB6</accession>